<dbReference type="EMBL" id="VBAK01000161">
    <property type="protein sequence ID" value="TMI87334.1"/>
    <property type="molecule type" value="Genomic_DNA"/>
</dbReference>
<dbReference type="GO" id="GO:0008233">
    <property type="term" value="F:peptidase activity"/>
    <property type="evidence" value="ECO:0007669"/>
    <property type="project" value="UniProtKB-KW"/>
</dbReference>
<keyword evidence="3" id="KW-0378">Hydrolase</keyword>
<evidence type="ECO:0000259" key="4">
    <source>
        <dbReference type="Pfam" id="PF07687"/>
    </source>
</evidence>
<dbReference type="Pfam" id="PF01546">
    <property type="entry name" value="Peptidase_M20"/>
    <property type="match status" value="1"/>
</dbReference>
<proteinExistence type="predicted"/>
<dbReference type="Pfam" id="PF07687">
    <property type="entry name" value="M20_dimer"/>
    <property type="match status" value="1"/>
</dbReference>
<protein>
    <submittedName>
        <fullName evidence="5">M20 family dipeptidase</fullName>
    </submittedName>
</protein>
<dbReference type="SUPFAM" id="SSF55031">
    <property type="entry name" value="Bacterial exopeptidase dimerisation domain"/>
    <property type="match status" value="1"/>
</dbReference>
<keyword evidence="2" id="KW-0479">Metal-binding</keyword>
<dbReference type="InterPro" id="IPR036264">
    <property type="entry name" value="Bact_exopeptidase_dim_dom"/>
</dbReference>
<dbReference type="PANTHER" id="PTHR43270">
    <property type="entry name" value="BETA-ALA-HIS DIPEPTIDASE"/>
    <property type="match status" value="1"/>
</dbReference>
<dbReference type="InterPro" id="IPR051458">
    <property type="entry name" value="Cyt/Met_Dipeptidase"/>
</dbReference>
<feature type="domain" description="Peptidase M20 dimerisation" evidence="4">
    <location>
        <begin position="77"/>
        <end position="232"/>
    </location>
</feature>
<evidence type="ECO:0000313" key="6">
    <source>
        <dbReference type="Proteomes" id="UP000318509"/>
    </source>
</evidence>
<feature type="non-terminal residue" evidence="5">
    <location>
        <position position="1"/>
    </location>
</feature>
<dbReference type="NCBIfam" id="NF006579">
    <property type="entry name" value="PRK09104.1"/>
    <property type="match status" value="1"/>
</dbReference>
<organism evidence="5 6">
    <name type="scientific">Candidatus Segetimicrobium genomatis</name>
    <dbReference type="NCBI Taxonomy" id="2569760"/>
    <lineage>
        <taxon>Bacteria</taxon>
        <taxon>Bacillati</taxon>
        <taxon>Candidatus Sysuimicrobiota</taxon>
        <taxon>Candidatus Sysuimicrobiia</taxon>
        <taxon>Candidatus Sysuimicrobiales</taxon>
        <taxon>Candidatus Segetimicrobiaceae</taxon>
        <taxon>Candidatus Segetimicrobium</taxon>
    </lineage>
</organism>
<dbReference type="SUPFAM" id="SSF53187">
    <property type="entry name" value="Zn-dependent exopeptidases"/>
    <property type="match status" value="1"/>
</dbReference>
<dbReference type="GO" id="GO:0046872">
    <property type="term" value="F:metal ion binding"/>
    <property type="evidence" value="ECO:0007669"/>
    <property type="project" value="UniProtKB-KW"/>
</dbReference>
<dbReference type="PANTHER" id="PTHR43270:SF12">
    <property type="entry name" value="SUCCINYL-DIAMINOPIMELATE DESUCCINYLASE"/>
    <property type="match status" value="1"/>
</dbReference>
<accession>A0A537JV45</accession>
<dbReference type="AlphaFoldDB" id="A0A537JV45"/>
<evidence type="ECO:0000256" key="3">
    <source>
        <dbReference type="ARBA" id="ARBA00022801"/>
    </source>
</evidence>
<gene>
    <name evidence="5" type="ORF">E6H00_15815</name>
</gene>
<dbReference type="GO" id="GO:0006508">
    <property type="term" value="P:proteolysis"/>
    <property type="evidence" value="ECO:0007669"/>
    <property type="project" value="UniProtKB-KW"/>
</dbReference>
<evidence type="ECO:0000256" key="2">
    <source>
        <dbReference type="ARBA" id="ARBA00022723"/>
    </source>
</evidence>
<dbReference type="Proteomes" id="UP000318509">
    <property type="component" value="Unassembled WGS sequence"/>
</dbReference>
<comment type="caution">
    <text evidence="5">The sequence shown here is derived from an EMBL/GenBank/DDBJ whole genome shotgun (WGS) entry which is preliminary data.</text>
</comment>
<dbReference type="InterPro" id="IPR002933">
    <property type="entry name" value="Peptidase_M20"/>
</dbReference>
<reference evidence="5 6" key="1">
    <citation type="journal article" date="2019" name="Nat. Microbiol.">
        <title>Mediterranean grassland soil C-N compound turnover is dependent on rainfall and depth, and is mediated by genomically divergent microorganisms.</title>
        <authorList>
            <person name="Diamond S."/>
            <person name="Andeer P.F."/>
            <person name="Li Z."/>
            <person name="Crits-Christoph A."/>
            <person name="Burstein D."/>
            <person name="Anantharaman K."/>
            <person name="Lane K.R."/>
            <person name="Thomas B.C."/>
            <person name="Pan C."/>
            <person name="Northen T.R."/>
            <person name="Banfield J.F."/>
        </authorList>
    </citation>
    <scope>NUCLEOTIDE SEQUENCE [LARGE SCALE GENOMIC DNA]</scope>
    <source>
        <strain evidence="5">NP_3</strain>
    </source>
</reference>
<evidence type="ECO:0000256" key="1">
    <source>
        <dbReference type="ARBA" id="ARBA00022670"/>
    </source>
</evidence>
<keyword evidence="1" id="KW-0645">Protease</keyword>
<dbReference type="Gene3D" id="3.30.70.360">
    <property type="match status" value="1"/>
</dbReference>
<dbReference type="InterPro" id="IPR011650">
    <property type="entry name" value="Peptidase_M20_dimer"/>
</dbReference>
<dbReference type="Gene3D" id="3.40.630.10">
    <property type="entry name" value="Zn peptidases"/>
    <property type="match status" value="1"/>
</dbReference>
<name>A0A537JV45_9BACT</name>
<sequence>DKGQLLIQVFAVESLLKAAGRLPLNVKFFIEGEEEIGSPRMIPFIKKHRQQLRADVSLICDGSFFAAERPALVTALRGMVYTEVELHGANRDLHSGIFGGAAPNPLEGLARIIAGLKDRKSRVTIPRYYAPVQPPSEAERSSWTQLGFRDEGYLEGLGVEAAPGEEGYGILERRWARPTLEVHGIAGGYTGPGAKTVIPARATAKISMRLVTDQRPQAVLRAFTRKVQRLTPPGFRVEVRQLGSGAPLALSPDAPALRHAARALQEVFGRPPVFMREGGTVPVAAEFMNVLQAPPVLMGFGLPDDNLHSPNEKFHLPNFYRGIETVIRFMELLGEG</sequence>
<evidence type="ECO:0000313" key="5">
    <source>
        <dbReference type="EMBL" id="TMI87334.1"/>
    </source>
</evidence>